<dbReference type="PROSITE" id="PS51725">
    <property type="entry name" value="ABM"/>
    <property type="match status" value="1"/>
</dbReference>
<dbReference type="AlphaFoldDB" id="A0A0J5LPI5"/>
<dbReference type="SUPFAM" id="SSF54909">
    <property type="entry name" value="Dimeric alpha+beta barrel"/>
    <property type="match status" value="1"/>
</dbReference>
<comment type="caution">
    <text evidence="2">The sequence shown here is derived from an EMBL/GenBank/DDBJ whole genome shotgun (WGS) entry which is preliminary data.</text>
</comment>
<accession>A0A0J5LPI5</accession>
<dbReference type="PATRIC" id="fig|61647.15.peg.2274"/>
<dbReference type="InterPro" id="IPR011008">
    <property type="entry name" value="Dimeric_a/b-barrel"/>
</dbReference>
<gene>
    <name evidence="2" type="ORF">ABW06_18680</name>
</gene>
<dbReference type="eggNOG" id="COG1359">
    <property type="taxonomic scope" value="Bacteria"/>
</dbReference>
<dbReference type="Proteomes" id="UP000036196">
    <property type="component" value="Unassembled WGS sequence"/>
</dbReference>
<evidence type="ECO:0000259" key="1">
    <source>
        <dbReference type="PROSITE" id="PS51725"/>
    </source>
</evidence>
<feature type="domain" description="ABM" evidence="1">
    <location>
        <begin position="2"/>
        <end position="91"/>
    </location>
</feature>
<reference evidence="2 3" key="1">
    <citation type="submission" date="2015-05" db="EMBL/GenBank/DDBJ databases">
        <title>Genome sequences of Pluralibacter gergoviae.</title>
        <authorList>
            <person name="Greninger A.L."/>
            <person name="Miller S."/>
        </authorList>
    </citation>
    <scope>NUCLEOTIDE SEQUENCE [LARGE SCALE GENOMIC DNA]</scope>
    <source>
        <strain evidence="2 3">JS81F13</strain>
    </source>
</reference>
<dbReference type="PANTHER" id="PTHR33336:SF15">
    <property type="entry name" value="ABM DOMAIN-CONTAINING PROTEIN"/>
    <property type="match status" value="1"/>
</dbReference>
<dbReference type="STRING" id="61647.LG71_03605"/>
<keyword evidence="3" id="KW-1185">Reference proteome</keyword>
<dbReference type="Pfam" id="PF03992">
    <property type="entry name" value="ABM"/>
    <property type="match status" value="1"/>
</dbReference>
<organism evidence="2 3">
    <name type="scientific">Pluralibacter gergoviae</name>
    <name type="common">Enterobacter gergoviae</name>
    <dbReference type="NCBI Taxonomy" id="61647"/>
    <lineage>
        <taxon>Bacteria</taxon>
        <taxon>Pseudomonadati</taxon>
        <taxon>Pseudomonadota</taxon>
        <taxon>Gammaproteobacteria</taxon>
        <taxon>Enterobacterales</taxon>
        <taxon>Enterobacteriaceae</taxon>
        <taxon>Pluralibacter</taxon>
    </lineage>
</organism>
<evidence type="ECO:0000313" key="2">
    <source>
        <dbReference type="EMBL" id="KMK11995.1"/>
    </source>
</evidence>
<protein>
    <recommendedName>
        <fullName evidence="1">ABM domain-containing protein</fullName>
    </recommendedName>
</protein>
<dbReference type="PANTHER" id="PTHR33336">
    <property type="entry name" value="QUINOL MONOOXYGENASE YGIN-RELATED"/>
    <property type="match status" value="1"/>
</dbReference>
<dbReference type="RefSeq" id="WP_048280068.1">
    <property type="nucleotide sequence ID" value="NZ_LDZF01000022.1"/>
</dbReference>
<dbReference type="EMBL" id="LDZF01000022">
    <property type="protein sequence ID" value="KMK11995.1"/>
    <property type="molecule type" value="Genomic_DNA"/>
</dbReference>
<dbReference type="InterPro" id="IPR050744">
    <property type="entry name" value="AI-2_Isomerase_LsrG"/>
</dbReference>
<evidence type="ECO:0000313" key="3">
    <source>
        <dbReference type="Proteomes" id="UP000036196"/>
    </source>
</evidence>
<dbReference type="GO" id="GO:0003824">
    <property type="term" value="F:catalytic activity"/>
    <property type="evidence" value="ECO:0007669"/>
    <property type="project" value="TreeGrafter"/>
</dbReference>
<dbReference type="InterPro" id="IPR007138">
    <property type="entry name" value="ABM_dom"/>
</dbReference>
<dbReference type="Gene3D" id="3.30.70.100">
    <property type="match status" value="1"/>
</dbReference>
<name>A0A0J5LPI5_PLUGE</name>
<sequence length="96" mass="11138">MIILNVFFKVSPSKEADFLNVLHNMVTESNKEAGCLRYQLWNNDADPLHYALIEAWTSKAALEEHQKTAHWIAFNDVVNSFLSEAYDEHHYSEIAR</sequence>
<proteinExistence type="predicted"/>